<evidence type="ECO:0000256" key="3">
    <source>
        <dbReference type="ARBA" id="ARBA00038471"/>
    </source>
</evidence>
<sequence>MTKLKPLTLFIFMLCTIQPNNAYNLIEETCKRTSNNAQCLQYLKSDPKSPAASLNGLAVIMFNNIMKNKALNTITKIEKLLAGKDFPPGTRAYDSLKICANLYKEIATSNVERGAKGSVLGEDPEVAIDAANDVVMKANQCENNFHGRKIDNQPTPVTDNNNEIILVATIAGDIVKLFRQTG</sequence>
<dbReference type="EMBL" id="OX451739">
    <property type="protein sequence ID" value="CAI8610788.1"/>
    <property type="molecule type" value="Genomic_DNA"/>
</dbReference>
<proteinExistence type="inferred from homology"/>
<dbReference type="Proteomes" id="UP001157006">
    <property type="component" value="Chromosome 4"/>
</dbReference>
<keyword evidence="2" id="KW-1015">Disulfide bond</keyword>
<protein>
    <recommendedName>
        <fullName evidence="5">Pectinesterase inhibitor domain-containing protein</fullName>
    </recommendedName>
</protein>
<dbReference type="PANTHER" id="PTHR35357:SF8">
    <property type="entry name" value="OS01G0111000 PROTEIN"/>
    <property type="match status" value="1"/>
</dbReference>
<keyword evidence="1 4" id="KW-0732">Signal</keyword>
<dbReference type="Pfam" id="PF04043">
    <property type="entry name" value="PMEI"/>
    <property type="match status" value="1"/>
</dbReference>
<evidence type="ECO:0000259" key="5">
    <source>
        <dbReference type="SMART" id="SM00856"/>
    </source>
</evidence>
<organism evidence="6 7">
    <name type="scientific">Vicia faba</name>
    <name type="common">Broad bean</name>
    <name type="synonym">Faba vulgaris</name>
    <dbReference type="NCBI Taxonomy" id="3906"/>
    <lineage>
        <taxon>Eukaryota</taxon>
        <taxon>Viridiplantae</taxon>
        <taxon>Streptophyta</taxon>
        <taxon>Embryophyta</taxon>
        <taxon>Tracheophyta</taxon>
        <taxon>Spermatophyta</taxon>
        <taxon>Magnoliopsida</taxon>
        <taxon>eudicotyledons</taxon>
        <taxon>Gunneridae</taxon>
        <taxon>Pentapetalae</taxon>
        <taxon>rosids</taxon>
        <taxon>fabids</taxon>
        <taxon>Fabales</taxon>
        <taxon>Fabaceae</taxon>
        <taxon>Papilionoideae</taxon>
        <taxon>50 kb inversion clade</taxon>
        <taxon>NPAAA clade</taxon>
        <taxon>Hologalegina</taxon>
        <taxon>IRL clade</taxon>
        <taxon>Fabeae</taxon>
        <taxon>Vicia</taxon>
    </lineage>
</organism>
<dbReference type="GO" id="GO:0004857">
    <property type="term" value="F:enzyme inhibitor activity"/>
    <property type="evidence" value="ECO:0007669"/>
    <property type="project" value="InterPro"/>
</dbReference>
<evidence type="ECO:0000256" key="1">
    <source>
        <dbReference type="ARBA" id="ARBA00022729"/>
    </source>
</evidence>
<keyword evidence="7" id="KW-1185">Reference proteome</keyword>
<dbReference type="SUPFAM" id="SSF101148">
    <property type="entry name" value="Plant invertase/pectin methylesterase inhibitor"/>
    <property type="match status" value="1"/>
</dbReference>
<comment type="similarity">
    <text evidence="3">Belongs to the PMEI family.</text>
</comment>
<feature type="chain" id="PRO_5043718173" description="Pectinesterase inhibitor domain-containing protein" evidence="4">
    <location>
        <begin position="23"/>
        <end position="182"/>
    </location>
</feature>
<dbReference type="PANTHER" id="PTHR35357">
    <property type="entry name" value="OS02G0537100 PROTEIN"/>
    <property type="match status" value="1"/>
</dbReference>
<dbReference type="InterPro" id="IPR006501">
    <property type="entry name" value="Pectinesterase_inhib_dom"/>
</dbReference>
<accession>A0AAV1AN22</accession>
<dbReference type="NCBIfam" id="TIGR01614">
    <property type="entry name" value="PME_inhib"/>
    <property type="match status" value="1"/>
</dbReference>
<feature type="signal peptide" evidence="4">
    <location>
        <begin position="1"/>
        <end position="22"/>
    </location>
</feature>
<evidence type="ECO:0000313" key="7">
    <source>
        <dbReference type="Proteomes" id="UP001157006"/>
    </source>
</evidence>
<gene>
    <name evidence="6" type="ORF">VFH_IV198680</name>
</gene>
<feature type="domain" description="Pectinesterase inhibitor" evidence="5">
    <location>
        <begin position="21"/>
        <end position="174"/>
    </location>
</feature>
<reference evidence="6 7" key="1">
    <citation type="submission" date="2023-01" db="EMBL/GenBank/DDBJ databases">
        <authorList>
            <person name="Kreplak J."/>
        </authorList>
    </citation>
    <scope>NUCLEOTIDE SEQUENCE [LARGE SCALE GENOMIC DNA]</scope>
</reference>
<dbReference type="InterPro" id="IPR035513">
    <property type="entry name" value="Invertase/methylesterase_inhib"/>
</dbReference>
<evidence type="ECO:0000256" key="2">
    <source>
        <dbReference type="ARBA" id="ARBA00023157"/>
    </source>
</evidence>
<dbReference type="AlphaFoldDB" id="A0AAV1AN22"/>
<dbReference type="SMART" id="SM00856">
    <property type="entry name" value="PMEI"/>
    <property type="match status" value="1"/>
</dbReference>
<dbReference type="Gene3D" id="1.20.140.40">
    <property type="entry name" value="Invertase/pectin methylesterase inhibitor family protein"/>
    <property type="match status" value="1"/>
</dbReference>
<evidence type="ECO:0000256" key="4">
    <source>
        <dbReference type="SAM" id="SignalP"/>
    </source>
</evidence>
<name>A0AAV1AN22_VICFA</name>
<evidence type="ECO:0000313" key="6">
    <source>
        <dbReference type="EMBL" id="CAI8610788.1"/>
    </source>
</evidence>